<feature type="transmembrane region" description="Helical" evidence="1">
    <location>
        <begin position="90"/>
        <end position="111"/>
    </location>
</feature>
<keyword evidence="1" id="KW-0812">Transmembrane</keyword>
<keyword evidence="1" id="KW-0472">Membrane</keyword>
<feature type="transmembrane region" description="Helical" evidence="1">
    <location>
        <begin position="48"/>
        <end position="70"/>
    </location>
</feature>
<dbReference type="AlphaFoldDB" id="A0A948TM06"/>
<comment type="caution">
    <text evidence="2">The sequence shown here is derived from an EMBL/GenBank/DDBJ whole genome shotgun (WGS) entry which is preliminary data.</text>
</comment>
<evidence type="ECO:0000256" key="1">
    <source>
        <dbReference type="SAM" id="Phobius"/>
    </source>
</evidence>
<dbReference type="Proteomes" id="UP000784286">
    <property type="component" value="Unassembled WGS sequence"/>
</dbReference>
<accession>A0A948TM06</accession>
<sequence>MTMTDKGLKKAVGQQAGFKLPSNFSYRTMKRIEEKAYLKEKREEKRIFISWLITISLMLASGIGYFGWSYHEQFTALFHRAKDSVPDAKTLLLCLPTAIALLLLFFFNNWLRKRIRQKTGNQ</sequence>
<gene>
    <name evidence="2" type="ORF">H9928_02580</name>
</gene>
<evidence type="ECO:0000313" key="3">
    <source>
        <dbReference type="Proteomes" id="UP000784286"/>
    </source>
</evidence>
<reference evidence="2" key="2">
    <citation type="submission" date="2021-04" db="EMBL/GenBank/DDBJ databases">
        <authorList>
            <person name="Gilroy R."/>
        </authorList>
    </citation>
    <scope>NUCLEOTIDE SEQUENCE</scope>
    <source>
        <strain evidence="2">8470</strain>
    </source>
</reference>
<protein>
    <recommendedName>
        <fullName evidence="4">Transmembrane protein</fullName>
    </recommendedName>
</protein>
<dbReference type="EMBL" id="JAHLFJ010000027">
    <property type="protein sequence ID" value="MBU3855440.1"/>
    <property type="molecule type" value="Genomic_DNA"/>
</dbReference>
<name>A0A948TM06_9BACT</name>
<evidence type="ECO:0000313" key="2">
    <source>
        <dbReference type="EMBL" id="MBU3855440.1"/>
    </source>
</evidence>
<evidence type="ECO:0008006" key="4">
    <source>
        <dbReference type="Google" id="ProtNLM"/>
    </source>
</evidence>
<proteinExistence type="predicted"/>
<reference evidence="2" key="1">
    <citation type="journal article" date="2021" name="PeerJ">
        <title>Extensive microbial diversity within the chicken gut microbiome revealed by metagenomics and culture.</title>
        <authorList>
            <person name="Gilroy R."/>
            <person name="Ravi A."/>
            <person name="Getino M."/>
            <person name="Pursley I."/>
            <person name="Horton D.L."/>
            <person name="Alikhan N.F."/>
            <person name="Baker D."/>
            <person name="Gharbi K."/>
            <person name="Hall N."/>
            <person name="Watson M."/>
            <person name="Adriaenssens E.M."/>
            <person name="Foster-Nyarko E."/>
            <person name="Jarju S."/>
            <person name="Secka A."/>
            <person name="Antonio M."/>
            <person name="Oren A."/>
            <person name="Chaudhuri R.R."/>
            <person name="La Ragione R."/>
            <person name="Hildebrand F."/>
            <person name="Pallen M.J."/>
        </authorList>
    </citation>
    <scope>NUCLEOTIDE SEQUENCE</scope>
    <source>
        <strain evidence="2">8470</strain>
    </source>
</reference>
<keyword evidence="1" id="KW-1133">Transmembrane helix</keyword>
<organism evidence="2 3">
    <name type="scientific">Candidatus Phocaeicola excrementipullorum</name>
    <dbReference type="NCBI Taxonomy" id="2838731"/>
    <lineage>
        <taxon>Bacteria</taxon>
        <taxon>Pseudomonadati</taxon>
        <taxon>Bacteroidota</taxon>
        <taxon>Bacteroidia</taxon>
        <taxon>Bacteroidales</taxon>
        <taxon>Bacteroidaceae</taxon>
        <taxon>Phocaeicola</taxon>
    </lineage>
</organism>